<feature type="compositionally biased region" description="Polar residues" evidence="1">
    <location>
        <begin position="1"/>
        <end position="13"/>
    </location>
</feature>
<dbReference type="AlphaFoldDB" id="G0SFM9"/>
<dbReference type="OMA" id="GIKPWRH"/>
<feature type="compositionally biased region" description="Basic and acidic residues" evidence="1">
    <location>
        <begin position="127"/>
        <end position="146"/>
    </location>
</feature>
<gene>
    <name evidence="2" type="ORF">CTHT_0071420</name>
</gene>
<evidence type="ECO:0000313" key="2">
    <source>
        <dbReference type="EMBL" id="EGS17794.1"/>
    </source>
</evidence>
<proteinExistence type="predicted"/>
<organism evidence="3">
    <name type="scientific">Chaetomium thermophilum (strain DSM 1495 / CBS 144.50 / IMI 039719)</name>
    <name type="common">Thermochaetoides thermophila</name>
    <dbReference type="NCBI Taxonomy" id="759272"/>
    <lineage>
        <taxon>Eukaryota</taxon>
        <taxon>Fungi</taxon>
        <taxon>Dikarya</taxon>
        <taxon>Ascomycota</taxon>
        <taxon>Pezizomycotina</taxon>
        <taxon>Sordariomycetes</taxon>
        <taxon>Sordariomycetidae</taxon>
        <taxon>Sordariales</taxon>
        <taxon>Chaetomiaceae</taxon>
        <taxon>Thermochaetoides</taxon>
    </lineage>
</organism>
<feature type="compositionally biased region" description="Low complexity" evidence="1">
    <location>
        <begin position="14"/>
        <end position="25"/>
    </location>
</feature>
<feature type="region of interest" description="Disordered" evidence="1">
    <location>
        <begin position="1"/>
        <end position="25"/>
    </location>
</feature>
<reference evidence="2 3" key="1">
    <citation type="journal article" date="2011" name="Cell">
        <title>Insight into structure and assembly of the nuclear pore complex by utilizing the genome of a eukaryotic thermophile.</title>
        <authorList>
            <person name="Amlacher S."/>
            <person name="Sarges P."/>
            <person name="Flemming D."/>
            <person name="van Noort V."/>
            <person name="Kunze R."/>
            <person name="Devos D.P."/>
            <person name="Arumugam M."/>
            <person name="Bork P."/>
            <person name="Hurt E."/>
        </authorList>
    </citation>
    <scope>NUCLEOTIDE SEQUENCE [LARGE SCALE GENOMIC DNA]</scope>
    <source>
        <strain evidence="3">DSM 1495 / CBS 144.50 / IMI 039719</strain>
    </source>
</reference>
<name>G0SFM9_CHATD</name>
<dbReference type="HOGENOM" id="CLU_133417_0_1_1"/>
<accession>G0SFM9</accession>
<sequence length="146" mass="16063">MSTASNTMPPNKQTTATVAAPAAPMPVADNGFGGGLQQEDQLEDSLYELDQLHLQLMSLRSALLRMLGAMKTKPRSREAAFAAYAQAVENCRKEIAGFVESLEKANGTFARANQSQATNPKGIKSWRASEHPDWADMNRKRRRVDQ</sequence>
<keyword evidence="3" id="KW-1185">Reference proteome</keyword>
<dbReference type="OrthoDB" id="5326237at2759"/>
<evidence type="ECO:0008006" key="4">
    <source>
        <dbReference type="Google" id="ProtNLM"/>
    </source>
</evidence>
<dbReference type="Proteomes" id="UP000008066">
    <property type="component" value="Unassembled WGS sequence"/>
</dbReference>
<dbReference type="GeneID" id="18261180"/>
<dbReference type="STRING" id="759272.G0SFM9"/>
<evidence type="ECO:0000256" key="1">
    <source>
        <dbReference type="SAM" id="MobiDB-lite"/>
    </source>
</evidence>
<dbReference type="EMBL" id="GL988047">
    <property type="protein sequence ID" value="EGS17794.1"/>
    <property type="molecule type" value="Genomic_DNA"/>
</dbReference>
<evidence type="ECO:0000313" key="3">
    <source>
        <dbReference type="Proteomes" id="UP000008066"/>
    </source>
</evidence>
<dbReference type="KEGG" id="cthr:CTHT_0071420"/>
<feature type="region of interest" description="Disordered" evidence="1">
    <location>
        <begin position="110"/>
        <end position="146"/>
    </location>
</feature>
<protein>
    <recommendedName>
        <fullName evidence="4">Mediator of RNA polymerase II transcription subunit 11</fullName>
    </recommendedName>
</protein>
<dbReference type="RefSeq" id="XP_006697412.1">
    <property type="nucleotide sequence ID" value="XM_006697349.1"/>
</dbReference>
<dbReference type="eggNOG" id="ENOG502SEH4">
    <property type="taxonomic scope" value="Eukaryota"/>
</dbReference>